<feature type="transmembrane region" description="Helical" evidence="1">
    <location>
        <begin position="23"/>
        <end position="41"/>
    </location>
</feature>
<reference evidence="2 3" key="1">
    <citation type="submission" date="2013-02" db="EMBL/GenBank/DDBJ databases">
        <title>The Genome Sequence of Plasmodium falciparum NF54.</title>
        <authorList>
            <consortium name="The Broad Institute Genome Sequencing Platform"/>
            <consortium name="The Broad Institute Genome Sequencing Center for Infectious Disease"/>
            <person name="Neafsey D."/>
            <person name="Cheeseman I."/>
            <person name="Volkman S."/>
            <person name="Adams J."/>
            <person name="Walker B."/>
            <person name="Young S.K."/>
            <person name="Zeng Q."/>
            <person name="Gargeya S."/>
            <person name="Fitzgerald M."/>
            <person name="Haas B."/>
            <person name="Abouelleil A."/>
            <person name="Alvarado L."/>
            <person name="Arachchi H.M."/>
            <person name="Berlin A.M."/>
            <person name="Chapman S.B."/>
            <person name="Dewar J."/>
            <person name="Goldberg J."/>
            <person name="Griggs A."/>
            <person name="Gujja S."/>
            <person name="Hansen M."/>
            <person name="Howarth C."/>
            <person name="Imamovic A."/>
            <person name="Larimer J."/>
            <person name="McCowan C."/>
            <person name="Murphy C."/>
            <person name="Neiman D."/>
            <person name="Pearson M."/>
            <person name="Priest M."/>
            <person name="Roberts A."/>
            <person name="Saif S."/>
            <person name="Shea T."/>
            <person name="Sisk P."/>
            <person name="Sykes S."/>
            <person name="Wortman J."/>
            <person name="Nusbaum C."/>
            <person name="Birren B."/>
        </authorList>
    </citation>
    <scope>NUCLEOTIDE SEQUENCE [LARGE SCALE GENOMIC DNA]</scope>
    <source>
        <strain evidence="2 3">NF54</strain>
    </source>
</reference>
<proteinExistence type="predicted"/>
<keyword evidence="1" id="KW-0812">Transmembrane</keyword>
<evidence type="ECO:0000256" key="1">
    <source>
        <dbReference type="SAM" id="Phobius"/>
    </source>
</evidence>
<accession>W7K2G9</accession>
<protein>
    <submittedName>
        <fullName evidence="2">Uncharacterized protein</fullName>
    </submittedName>
</protein>
<name>W7K2G9_PLAFO</name>
<evidence type="ECO:0000313" key="2">
    <source>
        <dbReference type="EMBL" id="EWC86950.1"/>
    </source>
</evidence>
<sequence>MCLNNNKKNNSYNKGQYNINDNTNFIMIIVNIINSLHFLLFKNNTRCFIFHSLESYNLFMNKTEEII</sequence>
<keyword evidence="1" id="KW-0472">Membrane</keyword>
<gene>
    <name evidence="2" type="ORF">PFNF54_04130</name>
</gene>
<evidence type="ECO:0000313" key="3">
    <source>
        <dbReference type="Proteomes" id="UP000030673"/>
    </source>
</evidence>
<organism evidence="2 3">
    <name type="scientific">Plasmodium falciparum (isolate NF54)</name>
    <dbReference type="NCBI Taxonomy" id="5843"/>
    <lineage>
        <taxon>Eukaryota</taxon>
        <taxon>Sar</taxon>
        <taxon>Alveolata</taxon>
        <taxon>Apicomplexa</taxon>
        <taxon>Aconoidasida</taxon>
        <taxon>Haemosporida</taxon>
        <taxon>Plasmodiidae</taxon>
        <taxon>Plasmodium</taxon>
        <taxon>Plasmodium (Laverania)</taxon>
    </lineage>
</organism>
<dbReference type="AlphaFoldDB" id="W7K2G9"/>
<dbReference type="Proteomes" id="UP000030673">
    <property type="component" value="Unassembled WGS sequence"/>
</dbReference>
<keyword evidence="1" id="KW-1133">Transmembrane helix</keyword>
<keyword evidence="3" id="KW-1185">Reference proteome</keyword>
<dbReference type="EMBL" id="KE123858">
    <property type="protein sequence ID" value="EWC86950.1"/>
    <property type="molecule type" value="Genomic_DNA"/>
</dbReference>